<dbReference type="KEGG" id="hcz:G9Q37_05400"/>
<reference evidence="1 2" key="1">
    <citation type="submission" date="2020-03" db="EMBL/GenBank/DDBJ databases">
        <title>Hydrogenophaga sp. nov. isolated from cyanobacterial mat.</title>
        <authorList>
            <person name="Thorat V."/>
            <person name="Kirdat K."/>
            <person name="Tiwarekar B."/>
            <person name="Costa E.D."/>
            <person name="Yadav A."/>
        </authorList>
    </citation>
    <scope>NUCLEOTIDE SEQUENCE [LARGE SCALE GENOMIC DNA]</scope>
    <source>
        <strain evidence="1 2">BA0156</strain>
    </source>
</reference>
<dbReference type="EMBL" id="CP049989">
    <property type="protein sequence ID" value="QIM51612.1"/>
    <property type="molecule type" value="Genomic_DNA"/>
</dbReference>
<sequence>MTDHPSITERYITANGATDVITAAGWVAQRHEMALMLWAVMYQGKTSQKHRLAEMLGDHLNRAKEKRKTLKGDAWKIAREMLAWHCEGVCTACDGRGYEAIQGTPSLSDNLCSHCHGSGKRPYPRDAAHVWMEQELNQLSAIAANEMMKRLARALDF</sequence>
<keyword evidence="2" id="KW-1185">Reference proteome</keyword>
<protein>
    <recommendedName>
        <fullName evidence="3">Antitermination protein</fullName>
    </recommendedName>
</protein>
<organism evidence="1 2">
    <name type="scientific">Hydrogenophaga crocea</name>
    <dbReference type="NCBI Taxonomy" id="2716225"/>
    <lineage>
        <taxon>Bacteria</taxon>
        <taxon>Pseudomonadati</taxon>
        <taxon>Pseudomonadota</taxon>
        <taxon>Betaproteobacteria</taxon>
        <taxon>Burkholderiales</taxon>
        <taxon>Comamonadaceae</taxon>
        <taxon>Hydrogenophaga</taxon>
    </lineage>
</organism>
<dbReference type="AlphaFoldDB" id="A0A6G8IEM7"/>
<dbReference type="SUPFAM" id="SSF57938">
    <property type="entry name" value="DnaJ/Hsp40 cysteine-rich domain"/>
    <property type="match status" value="1"/>
</dbReference>
<name>A0A6G8IEM7_9BURK</name>
<dbReference type="InterPro" id="IPR036410">
    <property type="entry name" value="HSP_DnaJ_Cys-rich_dom_sf"/>
</dbReference>
<dbReference type="RefSeq" id="WP_166225633.1">
    <property type="nucleotide sequence ID" value="NZ_CP049989.1"/>
</dbReference>
<gene>
    <name evidence="1" type="ORF">G9Q37_05400</name>
</gene>
<evidence type="ECO:0008006" key="3">
    <source>
        <dbReference type="Google" id="ProtNLM"/>
    </source>
</evidence>
<dbReference type="Proteomes" id="UP000503162">
    <property type="component" value="Chromosome"/>
</dbReference>
<evidence type="ECO:0000313" key="1">
    <source>
        <dbReference type="EMBL" id="QIM51612.1"/>
    </source>
</evidence>
<proteinExistence type="predicted"/>
<evidence type="ECO:0000313" key="2">
    <source>
        <dbReference type="Proteomes" id="UP000503162"/>
    </source>
</evidence>
<accession>A0A6G8IEM7</accession>